<evidence type="ECO:0000256" key="3">
    <source>
        <dbReference type="ARBA" id="ARBA00022617"/>
    </source>
</evidence>
<dbReference type="HOGENOM" id="CLU_001570_14_4_1"/>
<comment type="caution">
    <text evidence="11">The sequence shown here is derived from an EMBL/GenBank/DDBJ whole genome shotgun (WGS) entry which is preliminary data.</text>
</comment>
<evidence type="ECO:0000256" key="9">
    <source>
        <dbReference type="RuleBase" id="RU000461"/>
    </source>
</evidence>
<comment type="cofactor">
    <cofactor evidence="1 8">
        <name>heme</name>
        <dbReference type="ChEBI" id="CHEBI:30413"/>
    </cofactor>
</comment>
<evidence type="ECO:0000256" key="2">
    <source>
        <dbReference type="ARBA" id="ARBA00010617"/>
    </source>
</evidence>
<dbReference type="InterPro" id="IPR002403">
    <property type="entry name" value="Cyt_P450_E_grp-IV"/>
</dbReference>
<dbReference type="InterPro" id="IPR017972">
    <property type="entry name" value="Cyt_P450_CS"/>
</dbReference>
<dbReference type="InterPro" id="IPR050121">
    <property type="entry name" value="Cytochrome_P450_monoxygenase"/>
</dbReference>
<keyword evidence="7 9" id="KW-0503">Monooxygenase</keyword>
<dbReference type="GO" id="GO:0016705">
    <property type="term" value="F:oxidoreductase activity, acting on paired donors, with incorporation or reduction of molecular oxygen"/>
    <property type="evidence" value="ECO:0007669"/>
    <property type="project" value="InterPro"/>
</dbReference>
<dbReference type="Pfam" id="PF00067">
    <property type="entry name" value="p450"/>
    <property type="match status" value="1"/>
</dbReference>
<keyword evidence="6 8" id="KW-0408">Iron</keyword>
<name>G9N0U2_HYPVG</name>
<evidence type="ECO:0000256" key="10">
    <source>
        <dbReference type="SAM" id="Phobius"/>
    </source>
</evidence>
<evidence type="ECO:0008006" key="13">
    <source>
        <dbReference type="Google" id="ProtNLM"/>
    </source>
</evidence>
<organism evidence="11 12">
    <name type="scientific">Hypocrea virens (strain Gv29-8 / FGSC 10586)</name>
    <name type="common">Gliocladium virens</name>
    <name type="synonym">Trichoderma virens</name>
    <dbReference type="NCBI Taxonomy" id="413071"/>
    <lineage>
        <taxon>Eukaryota</taxon>
        <taxon>Fungi</taxon>
        <taxon>Dikarya</taxon>
        <taxon>Ascomycota</taxon>
        <taxon>Pezizomycotina</taxon>
        <taxon>Sordariomycetes</taxon>
        <taxon>Hypocreomycetidae</taxon>
        <taxon>Hypocreales</taxon>
        <taxon>Hypocreaceae</taxon>
        <taxon>Trichoderma</taxon>
    </lineage>
</organism>
<dbReference type="Gene3D" id="1.10.630.10">
    <property type="entry name" value="Cytochrome P450"/>
    <property type="match status" value="1"/>
</dbReference>
<feature type="transmembrane region" description="Helical" evidence="10">
    <location>
        <begin position="20"/>
        <end position="39"/>
    </location>
</feature>
<keyword evidence="10" id="KW-0812">Transmembrane</keyword>
<keyword evidence="10" id="KW-1133">Transmembrane helix</keyword>
<dbReference type="eggNOG" id="KOG0156">
    <property type="taxonomic scope" value="Eukaryota"/>
</dbReference>
<keyword evidence="5 9" id="KW-0560">Oxidoreductase</keyword>
<evidence type="ECO:0000256" key="1">
    <source>
        <dbReference type="ARBA" id="ARBA00001971"/>
    </source>
</evidence>
<dbReference type="VEuPathDB" id="FungiDB:TRIVIDRAFT_193333"/>
<dbReference type="OMA" id="NIVTHRE"/>
<dbReference type="GeneID" id="25789747"/>
<dbReference type="GO" id="GO:0005506">
    <property type="term" value="F:iron ion binding"/>
    <property type="evidence" value="ECO:0007669"/>
    <property type="project" value="InterPro"/>
</dbReference>
<dbReference type="AlphaFoldDB" id="G9N0U2"/>
<dbReference type="GO" id="GO:0004497">
    <property type="term" value="F:monooxygenase activity"/>
    <property type="evidence" value="ECO:0007669"/>
    <property type="project" value="UniProtKB-KW"/>
</dbReference>
<proteinExistence type="inferred from homology"/>
<evidence type="ECO:0000256" key="6">
    <source>
        <dbReference type="ARBA" id="ARBA00023004"/>
    </source>
</evidence>
<keyword evidence="12" id="KW-1185">Reference proteome</keyword>
<comment type="similarity">
    <text evidence="2 9">Belongs to the cytochrome P450 family.</text>
</comment>
<keyword evidence="10" id="KW-0472">Membrane</keyword>
<dbReference type="InParanoid" id="G9N0U2"/>
<feature type="binding site" description="axial binding residue" evidence="8">
    <location>
        <position position="458"/>
    </location>
    <ligand>
        <name>heme</name>
        <dbReference type="ChEBI" id="CHEBI:30413"/>
    </ligand>
    <ligandPart>
        <name>Fe</name>
        <dbReference type="ChEBI" id="CHEBI:18248"/>
    </ligandPart>
</feature>
<dbReference type="Proteomes" id="UP000007115">
    <property type="component" value="Unassembled WGS sequence"/>
</dbReference>
<dbReference type="PANTHER" id="PTHR24305">
    <property type="entry name" value="CYTOCHROME P450"/>
    <property type="match status" value="1"/>
</dbReference>
<reference evidence="11 12" key="1">
    <citation type="journal article" date="2011" name="Genome Biol.">
        <title>Comparative genome sequence analysis underscores mycoparasitism as the ancestral life style of Trichoderma.</title>
        <authorList>
            <person name="Kubicek C.P."/>
            <person name="Herrera-Estrella A."/>
            <person name="Seidl-Seiboth V."/>
            <person name="Martinez D.A."/>
            <person name="Druzhinina I.S."/>
            <person name="Thon M."/>
            <person name="Zeilinger S."/>
            <person name="Casas-Flores S."/>
            <person name="Horwitz B.A."/>
            <person name="Mukherjee P.K."/>
            <person name="Mukherjee M."/>
            <person name="Kredics L."/>
            <person name="Alcaraz L.D."/>
            <person name="Aerts A."/>
            <person name="Antal Z."/>
            <person name="Atanasova L."/>
            <person name="Cervantes-Badillo M.G."/>
            <person name="Challacombe J."/>
            <person name="Chertkov O."/>
            <person name="McCluskey K."/>
            <person name="Coulpier F."/>
            <person name="Deshpande N."/>
            <person name="von Doehren H."/>
            <person name="Ebbole D.J."/>
            <person name="Esquivel-Naranjo E.U."/>
            <person name="Fekete E."/>
            <person name="Flipphi M."/>
            <person name="Glaser F."/>
            <person name="Gomez-Rodriguez E.Y."/>
            <person name="Gruber S."/>
            <person name="Han C."/>
            <person name="Henrissat B."/>
            <person name="Hermosa R."/>
            <person name="Hernandez-Onate M."/>
            <person name="Karaffa L."/>
            <person name="Kosti I."/>
            <person name="Le Crom S."/>
            <person name="Lindquist E."/>
            <person name="Lucas S."/>
            <person name="Luebeck M."/>
            <person name="Luebeck P.S."/>
            <person name="Margeot A."/>
            <person name="Metz B."/>
            <person name="Misra M."/>
            <person name="Nevalainen H."/>
            <person name="Omann M."/>
            <person name="Packer N."/>
            <person name="Perrone G."/>
            <person name="Uresti-Rivera E.E."/>
            <person name="Salamov A."/>
            <person name="Schmoll M."/>
            <person name="Seiboth B."/>
            <person name="Shapiro H."/>
            <person name="Sukno S."/>
            <person name="Tamayo-Ramos J.A."/>
            <person name="Tisch D."/>
            <person name="Wiest A."/>
            <person name="Wilkinson H.H."/>
            <person name="Zhang M."/>
            <person name="Coutinho P.M."/>
            <person name="Kenerley C.M."/>
            <person name="Monte E."/>
            <person name="Baker S.E."/>
            <person name="Grigoriev I.V."/>
        </authorList>
    </citation>
    <scope>NUCLEOTIDE SEQUENCE [LARGE SCALE GENOMIC DNA]</scope>
    <source>
        <strain evidence="12">Gv29-8 / FGSC 10586</strain>
    </source>
</reference>
<gene>
    <name evidence="11" type="ORF">TRIVIDRAFT_193333</name>
</gene>
<evidence type="ECO:0000256" key="7">
    <source>
        <dbReference type="ARBA" id="ARBA00023033"/>
    </source>
</evidence>
<evidence type="ECO:0000256" key="4">
    <source>
        <dbReference type="ARBA" id="ARBA00022723"/>
    </source>
</evidence>
<dbReference type="PROSITE" id="PS00086">
    <property type="entry name" value="CYTOCHROME_P450"/>
    <property type="match status" value="1"/>
</dbReference>
<dbReference type="SUPFAM" id="SSF48264">
    <property type="entry name" value="Cytochrome P450"/>
    <property type="match status" value="1"/>
</dbReference>
<dbReference type="GO" id="GO:0020037">
    <property type="term" value="F:heme binding"/>
    <property type="evidence" value="ECO:0007669"/>
    <property type="project" value="InterPro"/>
</dbReference>
<evidence type="ECO:0000313" key="11">
    <source>
        <dbReference type="EMBL" id="EHK19375.1"/>
    </source>
</evidence>
<dbReference type="CDD" id="cd11062">
    <property type="entry name" value="CYP58-like"/>
    <property type="match status" value="1"/>
</dbReference>
<dbReference type="EMBL" id="ABDF02000083">
    <property type="protein sequence ID" value="EHK19375.1"/>
    <property type="molecule type" value="Genomic_DNA"/>
</dbReference>
<dbReference type="PRINTS" id="PR00465">
    <property type="entry name" value="EP450IV"/>
</dbReference>
<evidence type="ECO:0000313" key="12">
    <source>
        <dbReference type="Proteomes" id="UP000007115"/>
    </source>
</evidence>
<evidence type="ECO:0000256" key="5">
    <source>
        <dbReference type="ARBA" id="ARBA00023002"/>
    </source>
</evidence>
<dbReference type="InterPro" id="IPR001128">
    <property type="entry name" value="Cyt_P450"/>
</dbReference>
<dbReference type="RefSeq" id="XP_013953576.1">
    <property type="nucleotide sequence ID" value="XM_014098101.1"/>
</dbReference>
<keyword evidence="4 8" id="KW-0479">Metal-binding</keyword>
<dbReference type="PANTHER" id="PTHR24305:SF157">
    <property type="entry name" value="N-ACETYLTRYPTOPHAN 6-HYDROXYLASE IVOC-RELATED"/>
    <property type="match status" value="1"/>
</dbReference>
<dbReference type="InterPro" id="IPR036396">
    <property type="entry name" value="Cyt_P450_sf"/>
</dbReference>
<accession>G9N0U2</accession>
<evidence type="ECO:0000256" key="8">
    <source>
        <dbReference type="PIRSR" id="PIRSR602403-1"/>
    </source>
</evidence>
<keyword evidence="3 8" id="KW-0349">Heme</keyword>
<dbReference type="STRING" id="413071.G9N0U2"/>
<sequence length="517" mass="58971">MLANILFSSSSLSDALCDPNVAVGVFFFFIIYTILKASYRLWFHPLAGFPGPKFAAVTTGYEFYYSVIKDGMFLWKLIELHEQYGPVVRITPNELHFSDPEFHSEIYSGHKNPKDKYAPFYHFTGATQSAFETHDHKLHNSRRQPLMSAFSKRSIVAIEPLILEKVNMLSQRFETAYLNKTVIKLDSAFSALTADITSQYAYGRCFGYLEDKDFKNDIRESLLASLTLFHIVRFFPIVMKGAKVLPFRVVQSLNPMLSKVLGLRKLINAITIEELHTMKQGKTSDAMLIQVLNNPSIPESERSLERLNDEGFVFMNAGTTTGKTLAFIMFHLLKDNGAYYSVLQQELIKTFPEGMERLTWKDLETLPYLRGVIYEGLRLSIGPLTRLPRVAPTEPLIYQGRAIPPGTGISECNYFLHMDPVLFPNPAKYLPQRWITAEENGERLQKYIVTFGKGTRHCLGMNLAYAEMFMTVAVIVRRFCLELHETTEADVEVIKDRIFGYPRNPSQGVRVLTTKLT</sequence>
<protein>
    <recommendedName>
        <fullName evidence="13">Cytochrome P450</fullName>
    </recommendedName>
</protein>
<dbReference type="OrthoDB" id="3945418at2759"/>